<dbReference type="EMBL" id="JAQQAF010000006">
    <property type="protein sequence ID" value="KAJ8479374.1"/>
    <property type="molecule type" value="Genomic_DNA"/>
</dbReference>
<accession>A0AAV8QH52</accession>
<name>A0AAV8QH52_ENSVE</name>
<dbReference type="Proteomes" id="UP001222027">
    <property type="component" value="Unassembled WGS sequence"/>
</dbReference>
<evidence type="ECO:0000313" key="2">
    <source>
        <dbReference type="Proteomes" id="UP001222027"/>
    </source>
</evidence>
<dbReference type="PANTHER" id="PTHR36067:SF1">
    <property type="entry name" value="EXPRESSED PROTEIN"/>
    <property type="match status" value="1"/>
</dbReference>
<evidence type="ECO:0000313" key="1">
    <source>
        <dbReference type="EMBL" id="KAJ8479374.1"/>
    </source>
</evidence>
<dbReference type="PANTHER" id="PTHR36067">
    <property type="entry name" value="EXPRESSED PROTEIN"/>
    <property type="match status" value="1"/>
</dbReference>
<comment type="caution">
    <text evidence="1">The sequence shown here is derived from an EMBL/GenBank/DDBJ whole genome shotgun (WGS) entry which is preliminary data.</text>
</comment>
<gene>
    <name evidence="1" type="ORF">OPV22_023101</name>
</gene>
<proteinExistence type="predicted"/>
<dbReference type="AlphaFoldDB" id="A0AAV8QH52"/>
<protein>
    <submittedName>
        <fullName evidence="1">Uncharacterized protein</fullName>
    </submittedName>
</protein>
<reference evidence="1 2" key="1">
    <citation type="submission" date="2022-12" db="EMBL/GenBank/DDBJ databases">
        <title>Chromosome-scale assembly of the Ensete ventricosum genome.</title>
        <authorList>
            <person name="Dussert Y."/>
            <person name="Stocks J."/>
            <person name="Wendawek A."/>
            <person name="Woldeyes F."/>
            <person name="Nichols R.A."/>
            <person name="Borrell J.S."/>
        </authorList>
    </citation>
    <scope>NUCLEOTIDE SEQUENCE [LARGE SCALE GENOMIC DNA]</scope>
    <source>
        <strain evidence="2">cv. Maze</strain>
        <tissue evidence="1">Seeds</tissue>
    </source>
</reference>
<keyword evidence="2" id="KW-1185">Reference proteome</keyword>
<sequence>MADIALLVAEDFEKSCKARWEKAGHGVRREECFHFLASFTVSDHLGRKARQEEVSSLKEVRTALEPRSSFGLAAYDGLFSA</sequence>
<organism evidence="1 2">
    <name type="scientific">Ensete ventricosum</name>
    <name type="common">Abyssinian banana</name>
    <name type="synonym">Musa ensete</name>
    <dbReference type="NCBI Taxonomy" id="4639"/>
    <lineage>
        <taxon>Eukaryota</taxon>
        <taxon>Viridiplantae</taxon>
        <taxon>Streptophyta</taxon>
        <taxon>Embryophyta</taxon>
        <taxon>Tracheophyta</taxon>
        <taxon>Spermatophyta</taxon>
        <taxon>Magnoliopsida</taxon>
        <taxon>Liliopsida</taxon>
        <taxon>Zingiberales</taxon>
        <taxon>Musaceae</taxon>
        <taxon>Ensete</taxon>
    </lineage>
</organism>